<evidence type="ECO:0000313" key="1">
    <source>
        <dbReference type="EMBL" id="CAG8731821.1"/>
    </source>
</evidence>
<organism evidence="1 2">
    <name type="scientific">Racocetra persica</name>
    <dbReference type="NCBI Taxonomy" id="160502"/>
    <lineage>
        <taxon>Eukaryota</taxon>
        <taxon>Fungi</taxon>
        <taxon>Fungi incertae sedis</taxon>
        <taxon>Mucoromycota</taxon>
        <taxon>Glomeromycotina</taxon>
        <taxon>Glomeromycetes</taxon>
        <taxon>Diversisporales</taxon>
        <taxon>Gigasporaceae</taxon>
        <taxon>Racocetra</taxon>
    </lineage>
</organism>
<keyword evidence="2" id="KW-1185">Reference proteome</keyword>
<sequence>LTGLHPKIPTNIPQGLVKLIESYWHQDPKNRINDLANKLNINYRKSRTRGNKISEKWKYKYFTN</sequence>
<comment type="caution">
    <text evidence="1">The sequence shown here is derived from an EMBL/GenBank/DDBJ whole genome shotgun (WGS) entry which is preliminary data.</text>
</comment>
<feature type="non-terminal residue" evidence="1">
    <location>
        <position position="1"/>
    </location>
</feature>
<name>A0ACA9Q387_9GLOM</name>
<proteinExistence type="predicted"/>
<dbReference type="Proteomes" id="UP000789920">
    <property type="component" value="Unassembled WGS sequence"/>
</dbReference>
<accession>A0ACA9Q387</accession>
<evidence type="ECO:0000313" key="2">
    <source>
        <dbReference type="Proteomes" id="UP000789920"/>
    </source>
</evidence>
<protein>
    <submittedName>
        <fullName evidence="1">28253_t:CDS:1</fullName>
    </submittedName>
</protein>
<gene>
    <name evidence="1" type="ORF">RPERSI_LOCUS12237</name>
</gene>
<dbReference type="EMBL" id="CAJVQC010026020">
    <property type="protein sequence ID" value="CAG8731821.1"/>
    <property type="molecule type" value="Genomic_DNA"/>
</dbReference>
<reference evidence="1" key="1">
    <citation type="submission" date="2021-06" db="EMBL/GenBank/DDBJ databases">
        <authorList>
            <person name="Kallberg Y."/>
            <person name="Tangrot J."/>
            <person name="Rosling A."/>
        </authorList>
    </citation>
    <scope>NUCLEOTIDE SEQUENCE</scope>
    <source>
        <strain evidence="1">MA461A</strain>
    </source>
</reference>